<evidence type="ECO:0000313" key="2">
    <source>
        <dbReference type="Proteomes" id="UP000193553"/>
    </source>
</evidence>
<name>A0A1X3GJX1_9BRAD</name>
<gene>
    <name evidence="1" type="ORF">BSZ18_16325</name>
</gene>
<dbReference type="Pfam" id="PF13500">
    <property type="entry name" value="AAA_26"/>
    <property type="match status" value="1"/>
</dbReference>
<dbReference type="EMBL" id="NAFI01000171">
    <property type="protein sequence ID" value="OSJ10881.1"/>
    <property type="molecule type" value="Genomic_DNA"/>
</dbReference>
<protein>
    <submittedName>
        <fullName evidence="1">Uncharacterized protein</fullName>
    </submittedName>
</protein>
<dbReference type="Gene3D" id="3.40.50.300">
    <property type="entry name" value="P-loop containing nucleotide triphosphate hydrolases"/>
    <property type="match status" value="1"/>
</dbReference>
<accession>A0A1X3GJX1</accession>
<reference evidence="1 2" key="1">
    <citation type="submission" date="2017-03" db="EMBL/GenBank/DDBJ databases">
        <title>Whole genome sequences of fourteen strains of Bradyrhizobium canariense and one strain of Bradyrhizobium japonicum isolated from Lupinus (Papilionoideae: Genisteae) species in Algeria.</title>
        <authorList>
            <person name="Crovadore J."/>
            <person name="Chekireb D."/>
            <person name="Brachmann A."/>
            <person name="Chablais R."/>
            <person name="Cochard B."/>
            <person name="Lefort F."/>
        </authorList>
    </citation>
    <scope>NUCLEOTIDE SEQUENCE [LARGE SCALE GENOMIC DNA]</scope>
    <source>
        <strain evidence="1 2">UBMA195</strain>
    </source>
</reference>
<dbReference type="Proteomes" id="UP000193553">
    <property type="component" value="Unassembled WGS sequence"/>
</dbReference>
<dbReference type="InterPro" id="IPR027417">
    <property type="entry name" value="P-loop_NTPase"/>
</dbReference>
<proteinExistence type="predicted"/>
<dbReference type="AlphaFoldDB" id="A0A1X3GJX1"/>
<evidence type="ECO:0000313" key="1">
    <source>
        <dbReference type="EMBL" id="OSJ10881.1"/>
    </source>
</evidence>
<dbReference type="OrthoDB" id="9802097at2"/>
<comment type="caution">
    <text evidence="1">The sequence shown here is derived from an EMBL/GenBank/DDBJ whole genome shotgun (WGS) entry which is preliminary data.</text>
</comment>
<organism evidence="1 2">
    <name type="scientific">Bradyrhizobium canariense</name>
    <dbReference type="NCBI Taxonomy" id="255045"/>
    <lineage>
        <taxon>Bacteria</taxon>
        <taxon>Pseudomonadati</taxon>
        <taxon>Pseudomonadota</taxon>
        <taxon>Alphaproteobacteria</taxon>
        <taxon>Hyphomicrobiales</taxon>
        <taxon>Nitrobacteraceae</taxon>
        <taxon>Bradyrhizobium</taxon>
    </lineage>
</organism>
<dbReference type="SUPFAM" id="SSF52540">
    <property type="entry name" value="P-loop containing nucleoside triphosphate hydrolases"/>
    <property type="match status" value="1"/>
</dbReference>
<sequence>MAAEWFNCLLLHGCERSNASDLSFHSSRLAFGALNRSPLYIDIFEGWRLPVVLRARTLLGTINHSLLPIEALRKRQIDILGIALSVERNAETESAICDIARVRWLGRLPWISPLTADSLRVVFKDSFISSDFQP</sequence>